<dbReference type="Pfam" id="PF04082">
    <property type="entry name" value="Fungal_trans"/>
    <property type="match status" value="1"/>
</dbReference>
<evidence type="ECO:0000313" key="9">
    <source>
        <dbReference type="Proteomes" id="UP001345691"/>
    </source>
</evidence>
<evidence type="ECO:0000259" key="7">
    <source>
        <dbReference type="PROSITE" id="PS50048"/>
    </source>
</evidence>
<dbReference type="PROSITE" id="PS00463">
    <property type="entry name" value="ZN2_CY6_FUNGAL_1"/>
    <property type="match status" value="1"/>
</dbReference>
<dbReference type="SMART" id="SM00906">
    <property type="entry name" value="Fungal_trans"/>
    <property type="match status" value="1"/>
</dbReference>
<feature type="region of interest" description="Disordered" evidence="6">
    <location>
        <begin position="648"/>
        <end position="704"/>
    </location>
</feature>
<name>A0ABR0JCI2_9EURO</name>
<feature type="compositionally biased region" description="Basic and acidic residues" evidence="6">
    <location>
        <begin position="659"/>
        <end position="672"/>
    </location>
</feature>
<comment type="caution">
    <text evidence="8">The sequence shown here is derived from an EMBL/GenBank/DDBJ whole genome shotgun (WGS) entry which is preliminary data.</text>
</comment>
<dbReference type="CDD" id="cd12148">
    <property type="entry name" value="fungal_TF_MHR"/>
    <property type="match status" value="1"/>
</dbReference>
<evidence type="ECO:0000256" key="5">
    <source>
        <dbReference type="ARBA" id="ARBA00023242"/>
    </source>
</evidence>
<evidence type="ECO:0000256" key="2">
    <source>
        <dbReference type="ARBA" id="ARBA00023015"/>
    </source>
</evidence>
<dbReference type="InterPro" id="IPR036864">
    <property type="entry name" value="Zn2-C6_fun-type_DNA-bd_sf"/>
</dbReference>
<gene>
    <name evidence="8" type="ORF">LTR69_004812</name>
</gene>
<keyword evidence="5" id="KW-0539">Nucleus</keyword>
<dbReference type="Gene3D" id="4.10.240.10">
    <property type="entry name" value="Zn(2)-C6 fungal-type DNA-binding domain"/>
    <property type="match status" value="1"/>
</dbReference>
<evidence type="ECO:0000256" key="4">
    <source>
        <dbReference type="ARBA" id="ARBA00023163"/>
    </source>
</evidence>
<keyword evidence="2" id="KW-0805">Transcription regulation</keyword>
<feature type="domain" description="Zn(2)-C6 fungal-type" evidence="7">
    <location>
        <begin position="93"/>
        <end position="123"/>
    </location>
</feature>
<dbReference type="SMART" id="SM00066">
    <property type="entry name" value="GAL4"/>
    <property type="match status" value="1"/>
</dbReference>
<dbReference type="PANTHER" id="PTHR47655:SF2">
    <property type="entry name" value="QUINIC ACID UTILIZATION ACTIVATOR"/>
    <property type="match status" value="1"/>
</dbReference>
<dbReference type="EMBL" id="JAVRRF010000009">
    <property type="protein sequence ID" value="KAK5061630.1"/>
    <property type="molecule type" value="Genomic_DNA"/>
</dbReference>
<dbReference type="InterPro" id="IPR052783">
    <property type="entry name" value="Metabolic/Drug-Res_Regulator"/>
</dbReference>
<evidence type="ECO:0000256" key="3">
    <source>
        <dbReference type="ARBA" id="ARBA00023125"/>
    </source>
</evidence>
<dbReference type="SUPFAM" id="SSF57701">
    <property type="entry name" value="Zn2/Cys6 DNA-binding domain"/>
    <property type="match status" value="1"/>
</dbReference>
<evidence type="ECO:0000313" key="8">
    <source>
        <dbReference type="EMBL" id="KAK5061630.1"/>
    </source>
</evidence>
<reference evidence="8 9" key="1">
    <citation type="submission" date="2023-08" db="EMBL/GenBank/DDBJ databases">
        <title>Black Yeasts Isolated from many extreme environments.</title>
        <authorList>
            <person name="Coleine C."/>
            <person name="Stajich J.E."/>
            <person name="Selbmann L."/>
        </authorList>
    </citation>
    <scope>NUCLEOTIDE SEQUENCE [LARGE SCALE GENOMIC DNA]</scope>
    <source>
        <strain evidence="8 9">CCFEE 6328</strain>
    </source>
</reference>
<dbReference type="PANTHER" id="PTHR47655">
    <property type="entry name" value="QUINIC ACID UTILIZATION ACTIVATOR"/>
    <property type="match status" value="1"/>
</dbReference>
<evidence type="ECO:0000256" key="1">
    <source>
        <dbReference type="ARBA" id="ARBA00022723"/>
    </source>
</evidence>
<dbReference type="Pfam" id="PF00172">
    <property type="entry name" value="Zn_clus"/>
    <property type="match status" value="1"/>
</dbReference>
<organism evidence="8 9">
    <name type="scientific">Exophiala sideris</name>
    <dbReference type="NCBI Taxonomy" id="1016849"/>
    <lineage>
        <taxon>Eukaryota</taxon>
        <taxon>Fungi</taxon>
        <taxon>Dikarya</taxon>
        <taxon>Ascomycota</taxon>
        <taxon>Pezizomycotina</taxon>
        <taxon>Eurotiomycetes</taxon>
        <taxon>Chaetothyriomycetidae</taxon>
        <taxon>Chaetothyriales</taxon>
        <taxon>Herpotrichiellaceae</taxon>
        <taxon>Exophiala</taxon>
    </lineage>
</organism>
<keyword evidence="4" id="KW-0804">Transcription</keyword>
<dbReference type="CDD" id="cd00067">
    <property type="entry name" value="GAL4"/>
    <property type="match status" value="1"/>
</dbReference>
<protein>
    <recommendedName>
        <fullName evidence="7">Zn(2)-C6 fungal-type domain-containing protein</fullName>
    </recommendedName>
</protein>
<evidence type="ECO:0000256" key="6">
    <source>
        <dbReference type="SAM" id="MobiDB-lite"/>
    </source>
</evidence>
<dbReference type="Proteomes" id="UP001345691">
    <property type="component" value="Unassembled WGS sequence"/>
</dbReference>
<dbReference type="InterPro" id="IPR007219">
    <property type="entry name" value="XnlR_reg_dom"/>
</dbReference>
<dbReference type="InterPro" id="IPR001138">
    <property type="entry name" value="Zn2Cys6_DnaBD"/>
</dbReference>
<keyword evidence="1" id="KW-0479">Metal-binding</keyword>
<keyword evidence="9" id="KW-1185">Reference proteome</keyword>
<proteinExistence type="predicted"/>
<feature type="compositionally biased region" description="Polar residues" evidence="6">
    <location>
        <begin position="678"/>
        <end position="692"/>
    </location>
</feature>
<keyword evidence="3" id="KW-0238">DNA-binding</keyword>
<accession>A0ABR0JCI2</accession>
<sequence length="847" mass="93960">MRRTWRGTPMIPRPSSLKVTLPGKFLLATWDAATSLFLSESKAQELHPLRCDSVMSAANLSIDTVTLESRCPDSSAPTDGNIGRSKRQRVTRACLPCRKSKLKCDGAKPQCAACLMAKRPCSYAAAPRRRGLKTGYVRALECLWALVFENVANSEITVENLAKNAFQNGFRLRDDDDTNNVEYSIRRLLEVWRSSRVQILIDDALDESDNSDDETVKITRRTGSTTTLDLNTAGWSLPSELNLEEVSTTLGGPPPQVPEKMSTKVSEGPKSNLCWLCEGIGEVIDVTSMPKPPNSSRELLDSFFSYTQSWLPIVERHAVFRTFYTLNKKSSSGSKQDAYSGDHALLWAILSYTSLRQLESYDSQTSQKEITNCESMYRTSRSLIPWSNPGRIDISHVQALLFLALYRYTTGEYVVASRLVGEAIILARELGVGQHQSQGSDISKRIWLGCFTMETMISAQRKKPPLLRKSDVQYCYPLDDTGMDEWEPWRGGGTLSSDNSGAIPATDKPTYALSTFNLLIRILCITNAELHADSKQPESATLQYLSDWEGDVQSHHTSNSFPDGQPPLDSIPTNFLNLSILYIYLINSGLDRPQQQQQHAVGVNTQKRGQLCGLNLHSLSALMHSVNDTSLLPPSCQLLRINLSGPYATKTSSAADSGECPRPRTSHTDRHGVLGNNDAHQSLKSQPQSIQQAGPDLNPSLKNQGELMTYPPNVDFGMLYDENAIQDAPRVPHTEYAQVLNPSNNNGSSQNPLSVFTNEELSWPAPDEATQSRRPVPPLQSQWTMGAAASDSRDIPAEGGFATNPGIEPALPDLLDNEEWLTHYFDGIEDFERNDQEQFRRSLGYSV</sequence>
<dbReference type="PROSITE" id="PS50048">
    <property type="entry name" value="ZN2_CY6_FUNGAL_2"/>
    <property type="match status" value="1"/>
</dbReference>